<proteinExistence type="predicted"/>
<protein>
    <submittedName>
        <fullName evidence="2">Uncharacterized protein</fullName>
    </submittedName>
</protein>
<dbReference type="Proteomes" id="UP000887566">
    <property type="component" value="Unplaced"/>
</dbReference>
<accession>A0A914VMA4</accession>
<dbReference type="AlphaFoldDB" id="A0A914VMA4"/>
<name>A0A914VMA4_9BILA</name>
<evidence type="ECO:0000313" key="2">
    <source>
        <dbReference type="WBParaSite" id="PSAMB.scaffold217size64839.g3320.t1"/>
    </source>
</evidence>
<reference evidence="2" key="1">
    <citation type="submission" date="2022-11" db="UniProtKB">
        <authorList>
            <consortium name="WormBaseParasite"/>
        </authorList>
    </citation>
    <scope>IDENTIFICATION</scope>
</reference>
<dbReference type="SUPFAM" id="SSF52047">
    <property type="entry name" value="RNI-like"/>
    <property type="match status" value="1"/>
</dbReference>
<sequence>MKTDFRDTSKLLLSAAPHVKELKLEGKFAIGPVASKQLWDTISTFRQLHHLSITSKSYSDFGEYCCSRTDALGCLKVLKLKSFEAGGSGVYHLFDSAETILSTFQDNSNLRRLGLDVEVELLSSPLVAPILHEAEDRNLFEIERVGRTCIVSGSNAKVILFVVNE</sequence>
<keyword evidence="1" id="KW-1185">Reference proteome</keyword>
<evidence type="ECO:0000313" key="1">
    <source>
        <dbReference type="Proteomes" id="UP000887566"/>
    </source>
</evidence>
<organism evidence="1 2">
    <name type="scientific">Plectus sambesii</name>
    <dbReference type="NCBI Taxonomy" id="2011161"/>
    <lineage>
        <taxon>Eukaryota</taxon>
        <taxon>Metazoa</taxon>
        <taxon>Ecdysozoa</taxon>
        <taxon>Nematoda</taxon>
        <taxon>Chromadorea</taxon>
        <taxon>Plectida</taxon>
        <taxon>Plectina</taxon>
        <taxon>Plectoidea</taxon>
        <taxon>Plectidae</taxon>
        <taxon>Plectus</taxon>
    </lineage>
</organism>
<dbReference type="WBParaSite" id="PSAMB.scaffold217size64839.g3320.t1">
    <property type="protein sequence ID" value="PSAMB.scaffold217size64839.g3320.t1"/>
    <property type="gene ID" value="PSAMB.scaffold217size64839.g3320"/>
</dbReference>